<keyword evidence="2" id="KW-1185">Reference proteome</keyword>
<dbReference type="RefSeq" id="WP_027704726.1">
    <property type="nucleotide sequence ID" value="NZ_AP018933.1"/>
</dbReference>
<dbReference type="STRING" id="1123510.GCA_000620025_01190"/>
<evidence type="ECO:0000313" key="2">
    <source>
        <dbReference type="Proteomes" id="UP000267342"/>
    </source>
</evidence>
<dbReference type="KEGG" id="zpl:ZBT109_2030"/>
<dbReference type="AlphaFoldDB" id="A0A348HGM4"/>
<dbReference type="InterPro" id="IPR011009">
    <property type="entry name" value="Kinase-like_dom_sf"/>
</dbReference>
<name>A0A348HGM4_9GAMM</name>
<accession>A0A348HGM4</accession>
<gene>
    <name evidence="1" type="ORF">ZBT109_2030</name>
</gene>
<evidence type="ECO:0000313" key="1">
    <source>
        <dbReference type="EMBL" id="BBG30776.1"/>
    </source>
</evidence>
<dbReference type="SUPFAM" id="SSF56112">
    <property type="entry name" value="Protein kinase-like (PK-like)"/>
    <property type="match status" value="1"/>
</dbReference>
<proteinExistence type="predicted"/>
<dbReference type="GO" id="GO:0004672">
    <property type="term" value="F:protein kinase activity"/>
    <property type="evidence" value="ECO:0007669"/>
    <property type="project" value="InterPro"/>
</dbReference>
<organism evidence="1 2">
    <name type="scientific">Zymobacter palmae</name>
    <dbReference type="NCBI Taxonomy" id="33074"/>
    <lineage>
        <taxon>Bacteria</taxon>
        <taxon>Pseudomonadati</taxon>
        <taxon>Pseudomonadota</taxon>
        <taxon>Gammaproteobacteria</taxon>
        <taxon>Oceanospirillales</taxon>
        <taxon>Halomonadaceae</taxon>
        <taxon>Zymobacter group</taxon>
        <taxon>Zymobacter</taxon>
    </lineage>
</organism>
<dbReference type="OrthoDB" id="5584901at2"/>
<dbReference type="Proteomes" id="UP000267342">
    <property type="component" value="Chromosome"/>
</dbReference>
<sequence length="243" mass="28186">MLRSITLPEGTFWYAMSGMDAHDIVLHEVFQQPKQRLSLSHNPRTRFYLSADRTHLFKFVLDKHRPAQFAHWLGRDMIDKRVRCQHDSRKEYDSNRILEREGHATVPTFGYGVALNPLNSLGSVHVMAWLPHCISGQEFHDSHTTEADHEWLATTLANSVSTLAQSGYYHDDLTLGNVMIDTQRMSFVWVDTRVKRLPKEESARKAWLIAQAEETCLPEDLRMRYRQQLIQKIVFEAKLPSVA</sequence>
<reference evidence="1 2" key="1">
    <citation type="submission" date="2018-09" db="EMBL/GenBank/DDBJ databases">
        <title>Zymobacter palmae IAM14233 (=T109) whole genome analysis.</title>
        <authorList>
            <person name="Yanase H."/>
        </authorList>
    </citation>
    <scope>NUCLEOTIDE SEQUENCE [LARGE SCALE GENOMIC DNA]</scope>
    <source>
        <strain evidence="1 2">IAM14233</strain>
    </source>
</reference>
<dbReference type="PROSITE" id="PS00109">
    <property type="entry name" value="PROTEIN_KINASE_TYR"/>
    <property type="match status" value="1"/>
</dbReference>
<dbReference type="InterPro" id="IPR008266">
    <property type="entry name" value="Tyr_kinase_AS"/>
</dbReference>
<dbReference type="EMBL" id="AP018933">
    <property type="protein sequence ID" value="BBG30776.1"/>
    <property type="molecule type" value="Genomic_DNA"/>
</dbReference>
<protein>
    <submittedName>
        <fullName evidence="1">Sulfite reductase, beta subunit</fullName>
    </submittedName>
</protein>